<evidence type="ECO:0000313" key="2">
    <source>
        <dbReference type="Proteomes" id="UP001176429"/>
    </source>
</evidence>
<accession>A0ABT9BAG6</accession>
<organism evidence="1 2">
    <name type="scientific">Hymenobacter aranciens</name>
    <dbReference type="NCBI Taxonomy" id="3063996"/>
    <lineage>
        <taxon>Bacteria</taxon>
        <taxon>Pseudomonadati</taxon>
        <taxon>Bacteroidota</taxon>
        <taxon>Cytophagia</taxon>
        <taxon>Cytophagales</taxon>
        <taxon>Hymenobacteraceae</taxon>
        <taxon>Hymenobacter</taxon>
    </lineage>
</organism>
<reference evidence="1" key="1">
    <citation type="submission" date="2023-07" db="EMBL/GenBank/DDBJ databases">
        <authorList>
            <person name="Kim M.K."/>
        </authorList>
    </citation>
    <scope>NUCLEOTIDE SEQUENCE</scope>
    <source>
        <strain evidence="1">ASUV-10-1</strain>
    </source>
</reference>
<sequence>MQPEFEARPEVVELPAGYSGEIVTNCHAIRIRNRSTTAPLTLNVSGMAFKVAAGKSWGMDTGDVRTIIQKSFEISTGSATALVERVFLSKI</sequence>
<protein>
    <submittedName>
        <fullName evidence="1">Uncharacterized protein</fullName>
    </submittedName>
</protein>
<name>A0ABT9BAG6_9BACT</name>
<dbReference type="EMBL" id="JAUQSY010000002">
    <property type="protein sequence ID" value="MDO7873686.1"/>
    <property type="molecule type" value="Genomic_DNA"/>
</dbReference>
<keyword evidence="2" id="KW-1185">Reference proteome</keyword>
<dbReference type="Proteomes" id="UP001176429">
    <property type="component" value="Unassembled WGS sequence"/>
</dbReference>
<proteinExistence type="predicted"/>
<comment type="caution">
    <text evidence="1">The sequence shown here is derived from an EMBL/GenBank/DDBJ whole genome shotgun (WGS) entry which is preliminary data.</text>
</comment>
<gene>
    <name evidence="1" type="ORF">Q5H93_02995</name>
</gene>
<dbReference type="RefSeq" id="WP_305005002.1">
    <property type="nucleotide sequence ID" value="NZ_JAUQSY010000002.1"/>
</dbReference>
<evidence type="ECO:0000313" key="1">
    <source>
        <dbReference type="EMBL" id="MDO7873686.1"/>
    </source>
</evidence>